<dbReference type="EMBL" id="VSRL01000005">
    <property type="protein sequence ID" value="NKE55732.1"/>
    <property type="molecule type" value="Genomic_DNA"/>
</dbReference>
<name>A0ABX1FAH4_9PSEU</name>
<protein>
    <recommendedName>
        <fullName evidence="5">Lipoprotein</fullName>
    </recommendedName>
</protein>
<keyword evidence="2" id="KW-0732">Signal</keyword>
<evidence type="ECO:0000256" key="2">
    <source>
        <dbReference type="SAM" id="SignalP"/>
    </source>
</evidence>
<dbReference type="RefSeq" id="WP_167969789.1">
    <property type="nucleotide sequence ID" value="NZ_VSRL01000005.1"/>
</dbReference>
<organism evidence="3 4">
    <name type="scientific">Lentzea indica</name>
    <dbReference type="NCBI Taxonomy" id="2604800"/>
    <lineage>
        <taxon>Bacteria</taxon>
        <taxon>Bacillati</taxon>
        <taxon>Actinomycetota</taxon>
        <taxon>Actinomycetes</taxon>
        <taxon>Pseudonocardiales</taxon>
        <taxon>Pseudonocardiaceae</taxon>
        <taxon>Lentzea</taxon>
    </lineage>
</organism>
<evidence type="ECO:0008006" key="5">
    <source>
        <dbReference type="Google" id="ProtNLM"/>
    </source>
</evidence>
<evidence type="ECO:0000313" key="4">
    <source>
        <dbReference type="Proteomes" id="UP001515943"/>
    </source>
</evidence>
<evidence type="ECO:0000313" key="3">
    <source>
        <dbReference type="EMBL" id="NKE55732.1"/>
    </source>
</evidence>
<dbReference type="PROSITE" id="PS51257">
    <property type="entry name" value="PROKAR_LIPOPROTEIN"/>
    <property type="match status" value="1"/>
</dbReference>
<keyword evidence="4" id="KW-1185">Reference proteome</keyword>
<feature type="signal peptide" evidence="2">
    <location>
        <begin position="1"/>
        <end position="24"/>
    </location>
</feature>
<comment type="caution">
    <text evidence="3">The sequence shown here is derived from an EMBL/GenBank/DDBJ whole genome shotgun (WGS) entry which is preliminary data.</text>
</comment>
<accession>A0ABX1FAH4</accession>
<feature type="chain" id="PRO_5045067301" description="Lipoprotein" evidence="2">
    <location>
        <begin position="25"/>
        <end position="199"/>
    </location>
</feature>
<reference evidence="3 4" key="1">
    <citation type="submission" date="2019-08" db="EMBL/GenBank/DDBJ databases">
        <title>Lentzea from Indian Himalayas.</title>
        <authorList>
            <person name="Mandal S."/>
            <person name="Mallick Gupta A."/>
            <person name="Maiti P.K."/>
            <person name="Sarkar J."/>
            <person name="Mandal S."/>
        </authorList>
    </citation>
    <scope>NUCLEOTIDE SEQUENCE [LARGE SCALE GENOMIC DNA]</scope>
    <source>
        <strain evidence="3 4">PSKA42</strain>
    </source>
</reference>
<proteinExistence type="predicted"/>
<dbReference type="Proteomes" id="UP001515943">
    <property type="component" value="Unassembled WGS sequence"/>
</dbReference>
<gene>
    <name evidence="3" type="ORF">FXN61_02405</name>
</gene>
<evidence type="ECO:0000256" key="1">
    <source>
        <dbReference type="SAM" id="MobiDB-lite"/>
    </source>
</evidence>
<sequence>MKRSIVLVTIAAALGLAACTSTPAPEQNAAPVAQAPSDTGASPSTVVTEVVTETVTNPPKPQAVVNVDTRLGYGALKLGMTLEEARAAGLTDLTWDSPGEAGCVADDKVAISKKYGVERITLPADAETSGGIRVGSTFAEVKTAYPNASEYRAGWSATVGSNATYSFQGSSKLDHLADTDKVVLIKIGAINVHCAMAFL</sequence>
<feature type="region of interest" description="Disordered" evidence="1">
    <location>
        <begin position="23"/>
        <end position="44"/>
    </location>
</feature>